<dbReference type="OrthoDB" id="7055751at2"/>
<evidence type="ECO:0000256" key="2">
    <source>
        <dbReference type="ARBA" id="ARBA00007208"/>
    </source>
</evidence>
<evidence type="ECO:0000256" key="10">
    <source>
        <dbReference type="ARBA" id="ARBA00030772"/>
    </source>
</evidence>
<evidence type="ECO:0000256" key="3">
    <source>
        <dbReference type="ARBA" id="ARBA00021563"/>
    </source>
</evidence>
<reference evidence="11 12" key="1">
    <citation type="submission" date="2006-02" db="EMBL/GenBank/DDBJ databases">
        <authorList>
            <person name="Pinhassi J."/>
            <person name="Pedros-Alio C."/>
            <person name="Ferriera S."/>
            <person name="Johnson J."/>
            <person name="Kravitz S."/>
            <person name="Halpern A."/>
            <person name="Remington K."/>
            <person name="Beeson K."/>
            <person name="Tran B."/>
            <person name="Rogers Y.-H."/>
            <person name="Friedman R."/>
            <person name="Venter J.C."/>
        </authorList>
    </citation>
    <scope>NUCLEOTIDE SEQUENCE [LARGE SCALE GENOMIC DNA]</scope>
    <source>
        <strain evidence="11 12">MED297</strain>
    </source>
</reference>
<dbReference type="RefSeq" id="WP_008047163.1">
    <property type="nucleotide sequence ID" value="NZ_CH724153.1"/>
</dbReference>
<name>A4BER8_9GAMM</name>
<dbReference type="Proteomes" id="UP000005953">
    <property type="component" value="Unassembled WGS sequence"/>
</dbReference>
<evidence type="ECO:0000256" key="5">
    <source>
        <dbReference type="ARBA" id="ARBA00022475"/>
    </source>
</evidence>
<keyword evidence="6" id="KW-0997">Cell inner membrane</keyword>
<comment type="caution">
    <text evidence="11">The sequence shown here is derived from an EMBL/GenBank/DDBJ whole genome shotgun (WGS) entry which is preliminary data.</text>
</comment>
<evidence type="ECO:0000256" key="7">
    <source>
        <dbReference type="ARBA" id="ARBA00022692"/>
    </source>
</evidence>
<gene>
    <name evidence="11" type="ORF">MED297_02707</name>
</gene>
<dbReference type="AlphaFoldDB" id="A4BER8"/>
<dbReference type="InterPro" id="IPR022792">
    <property type="entry name" value="T2SS_protein-GspN"/>
</dbReference>
<comment type="subcellular location">
    <subcellularLocation>
        <location evidence="1">Cell inner membrane</location>
    </subcellularLocation>
</comment>
<evidence type="ECO:0000256" key="9">
    <source>
        <dbReference type="ARBA" id="ARBA00023136"/>
    </source>
</evidence>
<accession>A4BER8</accession>
<dbReference type="STRING" id="314283.MED297_02707"/>
<comment type="similarity">
    <text evidence="2">Belongs to the GSP N family.</text>
</comment>
<dbReference type="GO" id="GO:0015627">
    <property type="term" value="C:type II protein secretion system complex"/>
    <property type="evidence" value="ECO:0007669"/>
    <property type="project" value="InterPro"/>
</dbReference>
<proteinExistence type="inferred from homology"/>
<keyword evidence="12" id="KW-1185">Reference proteome</keyword>
<evidence type="ECO:0000313" key="11">
    <source>
        <dbReference type="EMBL" id="EAR09495.1"/>
    </source>
</evidence>
<organism evidence="11 12">
    <name type="scientific">Reinekea blandensis MED297</name>
    <dbReference type="NCBI Taxonomy" id="314283"/>
    <lineage>
        <taxon>Bacteria</taxon>
        <taxon>Pseudomonadati</taxon>
        <taxon>Pseudomonadota</taxon>
        <taxon>Gammaproteobacteria</taxon>
        <taxon>Oceanospirillales</taxon>
        <taxon>Saccharospirillaceae</taxon>
        <taxon>Reinekea</taxon>
    </lineage>
</organism>
<dbReference type="HOGENOM" id="CLU_093490_0_0_6"/>
<keyword evidence="9" id="KW-0472">Membrane</keyword>
<sequence>MKLVNLKILALLVISYSLALVAMIPLSWLTPLVEPQLNQAGVRLNQMEGNLWSGQGQIIERQLGTVNVQWDTRASGLFRLALPVDVTLSNTYLDVSGELGLSPFGLSVTDVSGHVDEKAFESVYRSYRATLSGRLQLNGVSADIGWNRRLGDASGDLSWSGGPVTVPVGRSTQTYNVPTLLGTIQSDDRGWKAEVTGPDQAIMLEADLTRDWVATYAVKTALAQAMDIPLPDMGDNLLKRSFEVVY</sequence>
<keyword evidence="5" id="KW-1003">Cell membrane</keyword>
<evidence type="ECO:0000256" key="4">
    <source>
        <dbReference type="ARBA" id="ARBA00022448"/>
    </source>
</evidence>
<evidence type="ECO:0000256" key="1">
    <source>
        <dbReference type="ARBA" id="ARBA00004533"/>
    </source>
</evidence>
<keyword evidence="4" id="KW-0813">Transport</keyword>
<evidence type="ECO:0000256" key="6">
    <source>
        <dbReference type="ARBA" id="ARBA00022519"/>
    </source>
</evidence>
<protein>
    <recommendedName>
        <fullName evidence="3">Type II secretion system protein N</fullName>
    </recommendedName>
    <alternativeName>
        <fullName evidence="10">General secretion pathway protein N</fullName>
    </alternativeName>
</protein>
<dbReference type="EMBL" id="AAOE01000010">
    <property type="protein sequence ID" value="EAR09495.1"/>
    <property type="molecule type" value="Genomic_DNA"/>
</dbReference>
<evidence type="ECO:0000313" key="12">
    <source>
        <dbReference type="Proteomes" id="UP000005953"/>
    </source>
</evidence>
<dbReference type="GO" id="GO:0005886">
    <property type="term" value="C:plasma membrane"/>
    <property type="evidence" value="ECO:0007669"/>
    <property type="project" value="UniProtKB-SubCell"/>
</dbReference>
<dbReference type="Pfam" id="PF01203">
    <property type="entry name" value="T2SSN"/>
    <property type="match status" value="1"/>
</dbReference>
<keyword evidence="7" id="KW-0812">Transmembrane</keyword>
<evidence type="ECO:0000256" key="8">
    <source>
        <dbReference type="ARBA" id="ARBA00022927"/>
    </source>
</evidence>
<keyword evidence="8" id="KW-0653">Protein transport</keyword>
<dbReference type="GO" id="GO:0015628">
    <property type="term" value="P:protein secretion by the type II secretion system"/>
    <property type="evidence" value="ECO:0007669"/>
    <property type="project" value="InterPro"/>
</dbReference>